<feature type="transmembrane region" description="Helical" evidence="7">
    <location>
        <begin position="131"/>
        <end position="152"/>
    </location>
</feature>
<comment type="caution">
    <text evidence="9">The sequence shown here is derived from an EMBL/GenBank/DDBJ whole genome shotgun (WGS) entry which is preliminary data.</text>
</comment>
<dbReference type="GO" id="GO:0005886">
    <property type="term" value="C:plasma membrane"/>
    <property type="evidence" value="ECO:0007669"/>
    <property type="project" value="UniProtKB-SubCell"/>
</dbReference>
<dbReference type="PANTHER" id="PTHR34187:SF2">
    <property type="entry name" value="DUF202 DOMAIN-CONTAINING PROTEIN"/>
    <property type="match status" value="1"/>
</dbReference>
<evidence type="ECO:0000256" key="3">
    <source>
        <dbReference type="ARBA" id="ARBA00022692"/>
    </source>
</evidence>
<evidence type="ECO:0000256" key="1">
    <source>
        <dbReference type="ARBA" id="ARBA00004651"/>
    </source>
</evidence>
<evidence type="ECO:0000256" key="2">
    <source>
        <dbReference type="ARBA" id="ARBA00022475"/>
    </source>
</evidence>
<evidence type="ECO:0000256" key="7">
    <source>
        <dbReference type="SAM" id="Phobius"/>
    </source>
</evidence>
<accession>A0A409XPR9</accession>
<keyword evidence="5 7" id="KW-0472">Membrane</keyword>
<sequence length="194" mass="21004">MSSRWQNDHDTSNERTPLTHKNSNMISHRRSPSASSSYHFTAAPGYIGSSNGDENVVTRDQDTVASADESTKSISGVALRLLNVGSVARDHLASERTYLAYVRTSLALSSVGVALVQFIQLSHKTKALAEPLGAVLIMVGLTVLLIGTRRFFLVQKSMVNGYYPVPSIEMAFISFVLGSLITATFGIILVGRTK</sequence>
<evidence type="ECO:0000256" key="6">
    <source>
        <dbReference type="SAM" id="MobiDB-lite"/>
    </source>
</evidence>
<reference evidence="9 10" key="1">
    <citation type="journal article" date="2018" name="Evol. Lett.">
        <title>Horizontal gene cluster transfer increased hallucinogenic mushroom diversity.</title>
        <authorList>
            <person name="Reynolds H.T."/>
            <person name="Vijayakumar V."/>
            <person name="Gluck-Thaler E."/>
            <person name="Korotkin H.B."/>
            <person name="Matheny P.B."/>
            <person name="Slot J.C."/>
        </authorList>
    </citation>
    <scope>NUCLEOTIDE SEQUENCE [LARGE SCALE GENOMIC DNA]</scope>
    <source>
        <strain evidence="9 10">2631</strain>
    </source>
</reference>
<proteinExistence type="predicted"/>
<feature type="compositionally biased region" description="Polar residues" evidence="6">
    <location>
        <begin position="14"/>
        <end position="26"/>
    </location>
</feature>
<comment type="subcellular location">
    <subcellularLocation>
        <location evidence="1">Cell membrane</location>
        <topology evidence="1">Multi-pass membrane protein</topology>
    </subcellularLocation>
</comment>
<protein>
    <recommendedName>
        <fullName evidence="8">DUF202 domain-containing protein</fullName>
    </recommendedName>
</protein>
<evidence type="ECO:0000313" key="10">
    <source>
        <dbReference type="Proteomes" id="UP000283269"/>
    </source>
</evidence>
<dbReference type="InParanoid" id="A0A409XPR9"/>
<dbReference type="InterPro" id="IPR052053">
    <property type="entry name" value="IM_YidH-like"/>
</dbReference>
<dbReference type="Proteomes" id="UP000283269">
    <property type="component" value="Unassembled WGS sequence"/>
</dbReference>
<evidence type="ECO:0000259" key="8">
    <source>
        <dbReference type="Pfam" id="PF02656"/>
    </source>
</evidence>
<dbReference type="EMBL" id="NHYD01000971">
    <property type="protein sequence ID" value="PPQ92782.1"/>
    <property type="molecule type" value="Genomic_DNA"/>
</dbReference>
<dbReference type="InterPro" id="IPR003807">
    <property type="entry name" value="DUF202"/>
</dbReference>
<feature type="compositionally biased region" description="Basic and acidic residues" evidence="6">
    <location>
        <begin position="1"/>
        <end position="13"/>
    </location>
</feature>
<evidence type="ECO:0000256" key="4">
    <source>
        <dbReference type="ARBA" id="ARBA00022989"/>
    </source>
</evidence>
<dbReference type="AlphaFoldDB" id="A0A409XPR9"/>
<keyword evidence="2" id="KW-1003">Cell membrane</keyword>
<name>A0A409XPR9_PSICY</name>
<gene>
    <name evidence="9" type="ORF">CVT25_003830</name>
</gene>
<feature type="domain" description="DUF202" evidence="8">
    <location>
        <begin position="89"/>
        <end position="156"/>
    </location>
</feature>
<keyword evidence="4 7" id="KW-1133">Transmembrane helix</keyword>
<evidence type="ECO:0000313" key="9">
    <source>
        <dbReference type="EMBL" id="PPQ92782.1"/>
    </source>
</evidence>
<feature type="region of interest" description="Disordered" evidence="6">
    <location>
        <begin position="1"/>
        <end position="37"/>
    </location>
</feature>
<keyword evidence="10" id="KW-1185">Reference proteome</keyword>
<organism evidence="9 10">
    <name type="scientific">Psilocybe cyanescens</name>
    <dbReference type="NCBI Taxonomy" id="93625"/>
    <lineage>
        <taxon>Eukaryota</taxon>
        <taxon>Fungi</taxon>
        <taxon>Dikarya</taxon>
        <taxon>Basidiomycota</taxon>
        <taxon>Agaricomycotina</taxon>
        <taxon>Agaricomycetes</taxon>
        <taxon>Agaricomycetidae</taxon>
        <taxon>Agaricales</taxon>
        <taxon>Agaricineae</taxon>
        <taxon>Strophariaceae</taxon>
        <taxon>Psilocybe</taxon>
    </lineage>
</organism>
<dbReference type="OrthoDB" id="199599at2759"/>
<keyword evidence="3 7" id="KW-0812">Transmembrane</keyword>
<dbReference type="PANTHER" id="PTHR34187">
    <property type="entry name" value="FGR18P"/>
    <property type="match status" value="1"/>
</dbReference>
<feature type="transmembrane region" description="Helical" evidence="7">
    <location>
        <begin position="172"/>
        <end position="191"/>
    </location>
</feature>
<dbReference type="Pfam" id="PF02656">
    <property type="entry name" value="DUF202"/>
    <property type="match status" value="1"/>
</dbReference>
<evidence type="ECO:0000256" key="5">
    <source>
        <dbReference type="ARBA" id="ARBA00023136"/>
    </source>
</evidence>